<gene>
    <name evidence="3" type="ORF">AXX12_03865</name>
</gene>
<dbReference type="InterPro" id="IPR027417">
    <property type="entry name" value="P-loop_NTPase"/>
</dbReference>
<dbReference type="STRING" id="1794912.AXX12_03865"/>
<dbReference type="Proteomes" id="UP000076268">
    <property type="component" value="Unassembled WGS sequence"/>
</dbReference>
<dbReference type="EMBL" id="LSGP01000013">
    <property type="protein sequence ID" value="KYZ77277.1"/>
    <property type="molecule type" value="Genomic_DNA"/>
</dbReference>
<evidence type="ECO:0000313" key="3">
    <source>
        <dbReference type="EMBL" id="KYZ77277.1"/>
    </source>
</evidence>
<evidence type="ECO:0000256" key="2">
    <source>
        <dbReference type="ARBA" id="ARBA00022840"/>
    </source>
</evidence>
<protein>
    <submittedName>
        <fullName evidence="3">ATP-binding protein</fullName>
    </submittedName>
</protein>
<proteinExistence type="predicted"/>
<dbReference type="GO" id="GO:0009898">
    <property type="term" value="C:cytoplasmic side of plasma membrane"/>
    <property type="evidence" value="ECO:0007669"/>
    <property type="project" value="TreeGrafter"/>
</dbReference>
<dbReference type="InterPro" id="IPR033756">
    <property type="entry name" value="YlxH/NBP35"/>
</dbReference>
<dbReference type="InterPro" id="IPR025501">
    <property type="entry name" value="MinD_FleN"/>
</dbReference>
<dbReference type="InterPro" id="IPR050625">
    <property type="entry name" value="ParA/MinD_ATPase"/>
</dbReference>
<evidence type="ECO:0000256" key="1">
    <source>
        <dbReference type="ARBA" id="ARBA00022741"/>
    </source>
</evidence>
<evidence type="ECO:0000313" key="4">
    <source>
        <dbReference type="Proteomes" id="UP000076268"/>
    </source>
</evidence>
<dbReference type="SUPFAM" id="SSF52540">
    <property type="entry name" value="P-loop containing nucleoside triphosphate hydrolases"/>
    <property type="match status" value="1"/>
</dbReference>
<keyword evidence="4" id="KW-1185">Reference proteome</keyword>
<dbReference type="GO" id="GO:0005524">
    <property type="term" value="F:ATP binding"/>
    <property type="evidence" value="ECO:0007669"/>
    <property type="project" value="UniProtKB-KW"/>
</dbReference>
<dbReference type="PANTHER" id="PTHR43384:SF4">
    <property type="entry name" value="CELLULOSE BIOSYNTHESIS PROTEIN BCSQ-RELATED"/>
    <property type="match status" value="1"/>
</dbReference>
<dbReference type="AlphaFoldDB" id="A0A154BTP7"/>
<dbReference type="GO" id="GO:0016887">
    <property type="term" value="F:ATP hydrolysis activity"/>
    <property type="evidence" value="ECO:0007669"/>
    <property type="project" value="TreeGrafter"/>
</dbReference>
<keyword evidence="1" id="KW-0547">Nucleotide-binding</keyword>
<dbReference type="GO" id="GO:0005829">
    <property type="term" value="C:cytosol"/>
    <property type="evidence" value="ECO:0007669"/>
    <property type="project" value="TreeGrafter"/>
</dbReference>
<dbReference type="RefSeq" id="WP_066239320.1">
    <property type="nucleotide sequence ID" value="NZ_LSGP01000013.1"/>
</dbReference>
<name>A0A154BTP7_ANASB</name>
<sequence length="296" mass="32577">MHDQAEKLRQIVQTTREIPRSRIIKNSSGSNARVITVTSGKGGVGKTNFTVNLALALAELDQRVLLIDADLGMANVDVVLGCSAKYSILNLLEDQYTLRDVVAEGPCGIKFMTGGSGIYHLANLNTMQLQRITSQITQFDNWADIILIDTGAGINQNVLNFVMAADEVIIITTPEPTAITDAYAMMKAYVSNKGSSPLNLVVNRVLTRDEGQSVVDKLNKVATRFLGQTINELGFVYEDQNVVKSVKNQTPFLLAYPDSISARCVKKIANRLLYGENNISHPRGIKGFFDKILRLW</sequence>
<keyword evidence="2 3" id="KW-0067">ATP-binding</keyword>
<dbReference type="OrthoDB" id="9773088at2"/>
<dbReference type="InterPro" id="IPR033875">
    <property type="entry name" value="FlhG"/>
</dbReference>
<dbReference type="Pfam" id="PF10609">
    <property type="entry name" value="ParA"/>
    <property type="match status" value="1"/>
</dbReference>
<reference evidence="3 4" key="1">
    <citation type="submission" date="2016-02" db="EMBL/GenBank/DDBJ databases">
        <title>Anaerosporomusa subterraneum gen. nov., sp. nov., a spore-forming obligate anaerobe isolated from saprolite.</title>
        <authorList>
            <person name="Choi J.K."/>
            <person name="Shah M."/>
            <person name="Yee N."/>
        </authorList>
    </citation>
    <scope>NUCLEOTIDE SEQUENCE [LARGE SCALE GENOMIC DNA]</scope>
    <source>
        <strain evidence="3 4">RU4</strain>
    </source>
</reference>
<dbReference type="Gene3D" id="3.40.50.300">
    <property type="entry name" value="P-loop containing nucleotide triphosphate hydrolases"/>
    <property type="match status" value="1"/>
</dbReference>
<dbReference type="PANTHER" id="PTHR43384">
    <property type="entry name" value="SEPTUM SITE-DETERMINING PROTEIN MIND HOMOLOG, CHLOROPLASTIC-RELATED"/>
    <property type="match status" value="1"/>
</dbReference>
<comment type="caution">
    <text evidence="3">The sequence shown here is derived from an EMBL/GenBank/DDBJ whole genome shotgun (WGS) entry which is preliminary data.</text>
</comment>
<dbReference type="GO" id="GO:0051782">
    <property type="term" value="P:negative regulation of cell division"/>
    <property type="evidence" value="ECO:0007669"/>
    <property type="project" value="TreeGrafter"/>
</dbReference>
<dbReference type="PIRSF" id="PIRSF003092">
    <property type="entry name" value="MinD"/>
    <property type="match status" value="1"/>
</dbReference>
<organism evidence="3 4">
    <name type="scientific">Anaerosporomusa subterranea</name>
    <dbReference type="NCBI Taxonomy" id="1794912"/>
    <lineage>
        <taxon>Bacteria</taxon>
        <taxon>Bacillati</taxon>
        <taxon>Bacillota</taxon>
        <taxon>Negativicutes</taxon>
        <taxon>Acetonemataceae</taxon>
        <taxon>Anaerosporomusa</taxon>
    </lineage>
</organism>
<dbReference type="CDD" id="cd02038">
    <property type="entry name" value="FlhG-like"/>
    <property type="match status" value="1"/>
</dbReference>
<accession>A0A154BTP7</accession>